<dbReference type="Proteomes" id="UP000019763">
    <property type="component" value="Unassembled WGS sequence"/>
</dbReference>
<reference evidence="2" key="1">
    <citation type="submission" date="2013-12" db="EMBL/GenBank/DDBJ databases">
        <authorList>
            <person name="Omoto C.K."/>
            <person name="Sibley D."/>
            <person name="Venepally P."/>
            <person name="Hadjithomas M."/>
            <person name="Karamycheva S."/>
            <person name="Brunk B."/>
            <person name="Roos D."/>
            <person name="Caler E."/>
            <person name="Lorenzi H."/>
        </authorList>
    </citation>
    <scope>NUCLEOTIDE SEQUENCE</scope>
</reference>
<feature type="region of interest" description="Disordered" evidence="1">
    <location>
        <begin position="71"/>
        <end position="90"/>
    </location>
</feature>
<evidence type="ECO:0000256" key="1">
    <source>
        <dbReference type="SAM" id="MobiDB-lite"/>
    </source>
</evidence>
<keyword evidence="3" id="KW-1185">Reference proteome</keyword>
<evidence type="ECO:0000313" key="3">
    <source>
        <dbReference type="Proteomes" id="UP000019763"/>
    </source>
</evidence>
<organism evidence="2 3">
    <name type="scientific">Gregarina niphandrodes</name>
    <name type="common">Septate eugregarine</name>
    <dbReference type="NCBI Taxonomy" id="110365"/>
    <lineage>
        <taxon>Eukaryota</taxon>
        <taxon>Sar</taxon>
        <taxon>Alveolata</taxon>
        <taxon>Apicomplexa</taxon>
        <taxon>Conoidasida</taxon>
        <taxon>Gregarinasina</taxon>
        <taxon>Eugregarinorida</taxon>
        <taxon>Gregarinidae</taxon>
        <taxon>Gregarina</taxon>
    </lineage>
</organism>
<protein>
    <submittedName>
        <fullName evidence="2">Uncharacterized protein</fullName>
    </submittedName>
</protein>
<dbReference type="VEuPathDB" id="CryptoDB:GNI_008910"/>
<sequence>MSDLIAGNLPRWVQAEEALEGVNWKKVLESLVAGSGVAGGGVAGGTESLPFSSEVIPGRLWQMIKTEFTRKEGPPVEGPPVEGPTVEGPAVDLNGRRVERCTELLKRALCLDTWSVAAGPLADVSGGGADELLLSLSSIYERTCPERDLTTLILEHLQTAADGFLIDAREVAAAHYHMGKYLKHLVDAVEEVDGNKALKKLVEKREAQAIWHLTKARDSFNPSYCIKDFQNVHMGLFAMISKRDITAATASMLAADLYACLRKAEKPRDNIWENDEFIMEGDEYIGVTRLRILAQQGMIQIIKNRDAIARSVSLPEVSSSLGRTRDEQNTDDVPPSFVTMNKTDKRLFDTTSDHINLCLIQGETAMLKNVLMSLLKKKSYHHFFHLKWD</sequence>
<accession>A0A023BCX2</accession>
<proteinExistence type="predicted"/>
<dbReference type="AlphaFoldDB" id="A0A023BCX2"/>
<name>A0A023BCX2_GRENI</name>
<comment type="caution">
    <text evidence="2">The sequence shown here is derived from an EMBL/GenBank/DDBJ whole genome shotgun (WGS) entry which is preliminary data.</text>
</comment>
<dbReference type="EMBL" id="AFNH02000066">
    <property type="protein sequence ID" value="EZG86957.1"/>
    <property type="molecule type" value="Genomic_DNA"/>
</dbReference>
<evidence type="ECO:0000313" key="2">
    <source>
        <dbReference type="EMBL" id="EZG86957.1"/>
    </source>
</evidence>
<dbReference type="RefSeq" id="XP_011128732.1">
    <property type="nucleotide sequence ID" value="XM_011130430.1"/>
</dbReference>
<dbReference type="GeneID" id="22910595"/>
<gene>
    <name evidence="2" type="ORF">GNI_008910</name>
</gene>